<dbReference type="InterPro" id="IPR011050">
    <property type="entry name" value="Pectin_lyase_fold/virulence"/>
</dbReference>
<evidence type="ECO:0000256" key="1">
    <source>
        <dbReference type="SAM" id="SignalP"/>
    </source>
</evidence>
<dbReference type="RefSeq" id="WP_363797192.1">
    <property type="nucleotide sequence ID" value="NZ_CP159925.1"/>
</dbReference>
<proteinExistence type="predicted"/>
<evidence type="ECO:0000313" key="2">
    <source>
        <dbReference type="EMBL" id="XCO74346.1"/>
    </source>
</evidence>
<feature type="chain" id="PRO_5043661397" evidence="1">
    <location>
        <begin position="23"/>
        <end position="277"/>
    </location>
</feature>
<dbReference type="InterPro" id="IPR012334">
    <property type="entry name" value="Pectin_lyas_fold"/>
</dbReference>
<gene>
    <name evidence="2" type="ORF">ABU614_18480</name>
</gene>
<protein>
    <submittedName>
        <fullName evidence="2">Right-handed parallel beta-helix repeat-containing protein</fullName>
    </submittedName>
</protein>
<dbReference type="PROSITE" id="PS51257">
    <property type="entry name" value="PROKAR_LIPOPROTEIN"/>
    <property type="match status" value="1"/>
</dbReference>
<dbReference type="Gene3D" id="2.160.20.10">
    <property type="entry name" value="Single-stranded right-handed beta-helix, Pectin lyase-like"/>
    <property type="match status" value="1"/>
</dbReference>
<dbReference type="AlphaFoldDB" id="A0AAU8MPC3"/>
<name>A0AAU8MPC3_9GAMM</name>
<reference evidence="2" key="1">
    <citation type="submission" date="2024-06" db="EMBL/GenBank/DDBJ databases">
        <authorList>
            <person name="Li S."/>
        </authorList>
    </citation>
    <scope>NUCLEOTIDE SEQUENCE</scope>
    <source>
        <strain evidence="2">SR10</strain>
    </source>
</reference>
<organism evidence="2">
    <name type="scientific">Lysobacter firmicutimachus</name>
    <dbReference type="NCBI Taxonomy" id="1792846"/>
    <lineage>
        <taxon>Bacteria</taxon>
        <taxon>Pseudomonadati</taxon>
        <taxon>Pseudomonadota</taxon>
        <taxon>Gammaproteobacteria</taxon>
        <taxon>Lysobacterales</taxon>
        <taxon>Lysobacteraceae</taxon>
        <taxon>Lysobacter</taxon>
    </lineage>
</organism>
<feature type="signal peptide" evidence="1">
    <location>
        <begin position="1"/>
        <end position="22"/>
    </location>
</feature>
<dbReference type="SUPFAM" id="SSF51126">
    <property type="entry name" value="Pectin lyase-like"/>
    <property type="match status" value="1"/>
</dbReference>
<accession>A0AAU8MPC3</accession>
<dbReference type="EMBL" id="CP159925">
    <property type="protein sequence ID" value="XCO74346.1"/>
    <property type="molecule type" value="Genomic_DNA"/>
</dbReference>
<keyword evidence="1" id="KW-0732">Signal</keyword>
<sequence length="277" mass="29824">MRIIAITGLALSGLMFSASAFACENVLDPQQVQVYHPGKYCLSANRILPIEIQGSNIELDCRSRSVIAPPGAGAGAGPAGIRAHGENVIVRNCRVDGFDHGIELDARGASQLVNNTVVRAKQAPLLVHGNRDPYAEPIRVTGNRVFGYFDVEPAWSQQPAIQVIGLNRAILSNNVVAGFRGGRSGLMLVDAPDTQLIGNQFLDFEGSDRMIRLEQSPRARVVHNTIMQRDPSVLQGIAGAVDATCVENVFINTQRSGFSECAVTRHNVERPLPPQGP</sequence>